<evidence type="ECO:0000256" key="2">
    <source>
        <dbReference type="SAM" id="MobiDB-lite"/>
    </source>
</evidence>
<feature type="domain" description="SUI1" evidence="3">
    <location>
        <begin position="117"/>
        <end position="177"/>
    </location>
</feature>
<dbReference type="PANTHER" id="PTHR12789">
    <property type="entry name" value="DENSITY-REGULATED PROTEIN HOMOLOG"/>
    <property type="match status" value="1"/>
</dbReference>
<dbReference type="GO" id="GO:0002188">
    <property type="term" value="P:translation reinitiation"/>
    <property type="evidence" value="ECO:0007669"/>
    <property type="project" value="TreeGrafter"/>
</dbReference>
<dbReference type="SUPFAM" id="SSF55159">
    <property type="entry name" value="eIF1-like"/>
    <property type="match status" value="1"/>
</dbReference>
<dbReference type="InterPro" id="IPR048517">
    <property type="entry name" value="DENR_N"/>
</dbReference>
<dbReference type="Gene3D" id="3.30.780.10">
    <property type="entry name" value="SUI1-like domain"/>
    <property type="match status" value="1"/>
</dbReference>
<feature type="compositionally biased region" description="Basic residues" evidence="2">
    <location>
        <begin position="90"/>
        <end position="104"/>
    </location>
</feature>
<dbReference type="Pfam" id="PF21023">
    <property type="entry name" value="DENR_N"/>
    <property type="match status" value="1"/>
</dbReference>
<proteinExistence type="evidence at transcript level"/>
<evidence type="ECO:0000256" key="1">
    <source>
        <dbReference type="ARBA" id="ARBA00007514"/>
    </source>
</evidence>
<dbReference type="GO" id="GO:0001731">
    <property type="term" value="P:formation of translation preinitiation complex"/>
    <property type="evidence" value="ECO:0007669"/>
    <property type="project" value="TreeGrafter"/>
</dbReference>
<dbReference type="InterPro" id="IPR046447">
    <property type="entry name" value="DENR_C"/>
</dbReference>
<dbReference type="GO" id="GO:0003729">
    <property type="term" value="F:mRNA binding"/>
    <property type="evidence" value="ECO:0007669"/>
    <property type="project" value="TreeGrafter"/>
</dbReference>
<dbReference type="Pfam" id="PF01253">
    <property type="entry name" value="SUI1"/>
    <property type="match status" value="1"/>
</dbReference>
<reference evidence="4" key="1">
    <citation type="submission" date="2015-12" db="EMBL/GenBank/DDBJ databases">
        <title>A density-regulated protein in Bay scallop Argopecten irradians.</title>
        <authorList>
            <person name="Wang M.Q."/>
        </authorList>
    </citation>
    <scope>NUCLEOTIDE SEQUENCE</scope>
</reference>
<dbReference type="CDD" id="cd11607">
    <property type="entry name" value="DENR_C"/>
    <property type="match status" value="1"/>
</dbReference>
<dbReference type="InterPro" id="IPR050318">
    <property type="entry name" value="DENR/SUI1_TIF"/>
</dbReference>
<name>A0A173DQI6_ARGIR</name>
<protein>
    <submittedName>
        <fullName evidence="4">Density-regulated protein</fullName>
    </submittedName>
</protein>
<organism evidence="4">
    <name type="scientific">Argopecten irradians</name>
    <name type="common">Bay scallop</name>
    <name type="synonym">Aequipecten irradians</name>
    <dbReference type="NCBI Taxonomy" id="31199"/>
    <lineage>
        <taxon>Eukaryota</taxon>
        <taxon>Metazoa</taxon>
        <taxon>Spiralia</taxon>
        <taxon>Lophotrochozoa</taxon>
        <taxon>Mollusca</taxon>
        <taxon>Bivalvia</taxon>
        <taxon>Autobranchia</taxon>
        <taxon>Pteriomorphia</taxon>
        <taxon>Pectinida</taxon>
        <taxon>Pectinoidea</taxon>
        <taxon>Pectinidae</taxon>
        <taxon>Argopecten</taxon>
    </lineage>
</organism>
<evidence type="ECO:0000313" key="4">
    <source>
        <dbReference type="EMBL" id="ANG56312.1"/>
    </source>
</evidence>
<accession>A0A173DQI6</accession>
<dbReference type="InterPro" id="IPR001950">
    <property type="entry name" value="SUI1"/>
</dbReference>
<dbReference type="EMBL" id="KU301767">
    <property type="protein sequence ID" value="ANG56312.1"/>
    <property type="molecule type" value="mRNA"/>
</dbReference>
<dbReference type="GO" id="GO:0003743">
    <property type="term" value="F:translation initiation factor activity"/>
    <property type="evidence" value="ECO:0007669"/>
    <property type="project" value="InterPro"/>
</dbReference>
<dbReference type="AlphaFoldDB" id="A0A173DQI6"/>
<dbReference type="PROSITE" id="PS50296">
    <property type="entry name" value="SUI1"/>
    <property type="match status" value="1"/>
</dbReference>
<feature type="region of interest" description="Disordered" evidence="2">
    <location>
        <begin position="75"/>
        <end position="106"/>
    </location>
</feature>
<comment type="similarity">
    <text evidence="1">Belongs to the DENR family.</text>
</comment>
<sequence length="193" mass="21839">MATAEPEGSVVVPAPAAEGRQYLVYEGPRSDISYPLKVLYCGECSMPLEYCEYYPNYEKCKKWLETNLPDHFERLKADGEDGETGDAEKKRQKRGGKGQVKAKKKAEPQGVNLGYMKRGKKRSTVITVLSTYEIDLKEASRFFSQKFSCGSSVISEDEISIQGDKRDDLFDILCEKWPQIDEDDIDDIGEVKK</sequence>
<dbReference type="PANTHER" id="PTHR12789:SF0">
    <property type="entry name" value="DENSITY-REGULATED PROTEIN"/>
    <property type="match status" value="1"/>
</dbReference>
<dbReference type="InterPro" id="IPR036877">
    <property type="entry name" value="SUI1_dom_sf"/>
</dbReference>
<evidence type="ECO:0000259" key="3">
    <source>
        <dbReference type="PROSITE" id="PS50296"/>
    </source>
</evidence>